<protein>
    <submittedName>
        <fullName evidence="1">Uncharacterized protein</fullName>
    </submittedName>
</protein>
<name>W7ILL7_9PSEU</name>
<dbReference type="Proteomes" id="UP000019277">
    <property type="component" value="Unassembled WGS sequence"/>
</dbReference>
<comment type="caution">
    <text evidence="1">The sequence shown here is derived from an EMBL/GenBank/DDBJ whole genome shotgun (WGS) entry which is preliminary data.</text>
</comment>
<keyword evidence="2" id="KW-1185">Reference proteome</keyword>
<evidence type="ECO:0000313" key="2">
    <source>
        <dbReference type="Proteomes" id="UP000019277"/>
    </source>
</evidence>
<evidence type="ECO:0000313" key="1">
    <source>
        <dbReference type="EMBL" id="EWC61253.1"/>
    </source>
</evidence>
<accession>W7ILL7</accession>
<dbReference type="AlphaFoldDB" id="W7ILL7"/>
<dbReference type="EMBL" id="AYXG01000122">
    <property type="protein sequence ID" value="EWC61253.1"/>
    <property type="molecule type" value="Genomic_DNA"/>
</dbReference>
<organism evidence="1 2">
    <name type="scientific">Actinokineospora spheciospongiae</name>
    <dbReference type="NCBI Taxonomy" id="909613"/>
    <lineage>
        <taxon>Bacteria</taxon>
        <taxon>Bacillati</taxon>
        <taxon>Actinomycetota</taxon>
        <taxon>Actinomycetes</taxon>
        <taxon>Pseudonocardiales</taxon>
        <taxon>Pseudonocardiaceae</taxon>
        <taxon>Actinokineospora</taxon>
    </lineage>
</organism>
<reference evidence="1 2" key="1">
    <citation type="journal article" date="2014" name="Genome Announc.">
        <title>Draft Genome Sequence of the Antitrypanosomally Active Sponge-Associated Bacterium Actinokineospora sp. Strain EG49.</title>
        <authorList>
            <person name="Harjes J."/>
            <person name="Ryu T."/>
            <person name="Abdelmohsen U.R."/>
            <person name="Moitinho-Silva L."/>
            <person name="Horn H."/>
            <person name="Ravasi T."/>
            <person name="Hentschel U."/>
        </authorList>
    </citation>
    <scope>NUCLEOTIDE SEQUENCE [LARGE SCALE GENOMIC DNA]</scope>
    <source>
        <strain evidence="1 2">EG49</strain>
    </source>
</reference>
<gene>
    <name evidence="1" type="ORF">UO65_3440</name>
</gene>
<sequence length="62" mass="7034">MVTICRDILDTLASKPLSRDTVTQLSDVYTDAITSLRWLLNHFHTPIGKLLHNDLRNTAEAK</sequence>
<proteinExistence type="predicted"/>